<feature type="region of interest" description="Disordered" evidence="1">
    <location>
        <begin position="145"/>
        <end position="167"/>
    </location>
</feature>
<keyword evidence="2" id="KW-0472">Membrane</keyword>
<dbReference type="GO" id="GO:0016705">
    <property type="term" value="F:oxidoreductase activity, acting on paired donors, with incorporation or reduction of molecular oxygen"/>
    <property type="evidence" value="ECO:0007669"/>
    <property type="project" value="InterPro"/>
</dbReference>
<evidence type="ECO:0000256" key="1">
    <source>
        <dbReference type="SAM" id="MobiDB-lite"/>
    </source>
</evidence>
<evidence type="ECO:0000313" key="3">
    <source>
        <dbReference type="EMBL" id="CAI0435754.1"/>
    </source>
</evidence>
<sequence>MATSLISPLTDETSATSLLTITITITISAVVLYFLGNLRRTKSSPGPRGLPVVGYLPFLRRNDLHRQLTSLAETHGPIYTIQGLNRSLVVVSSPDLAKEVLRVNESIFSTRPIPIVGRILTYGGIDLANLSYGPDWAARTASSWVSHGCSPRTGRPTSTQSRPCSGR</sequence>
<dbReference type="EMBL" id="CAMGYJ010000006">
    <property type="protein sequence ID" value="CAI0435754.1"/>
    <property type="molecule type" value="Genomic_DNA"/>
</dbReference>
<dbReference type="GO" id="GO:0004497">
    <property type="term" value="F:monooxygenase activity"/>
    <property type="evidence" value="ECO:0007669"/>
    <property type="project" value="InterPro"/>
</dbReference>
<accession>A0AAV0LPP6</accession>
<dbReference type="PANTHER" id="PTHR47951">
    <property type="entry name" value="OS08G0547900 PROTEIN"/>
    <property type="match status" value="1"/>
</dbReference>
<dbReference type="InterPro" id="IPR036396">
    <property type="entry name" value="Cyt_P450_sf"/>
</dbReference>
<keyword evidence="2" id="KW-1133">Transmembrane helix</keyword>
<evidence type="ECO:0008006" key="5">
    <source>
        <dbReference type="Google" id="ProtNLM"/>
    </source>
</evidence>
<dbReference type="GO" id="GO:0005506">
    <property type="term" value="F:iron ion binding"/>
    <property type="evidence" value="ECO:0007669"/>
    <property type="project" value="InterPro"/>
</dbReference>
<protein>
    <recommendedName>
        <fullName evidence="5">Cytochrome P450</fullName>
    </recommendedName>
</protein>
<keyword evidence="2" id="KW-0812">Transmembrane</keyword>
<gene>
    <name evidence="3" type="ORF">LITE_LOCUS24818</name>
</gene>
<dbReference type="Pfam" id="PF00067">
    <property type="entry name" value="p450"/>
    <property type="match status" value="1"/>
</dbReference>
<feature type="transmembrane region" description="Helical" evidence="2">
    <location>
        <begin position="15"/>
        <end position="35"/>
    </location>
</feature>
<name>A0AAV0LPP6_9ROSI</name>
<dbReference type="Gene3D" id="1.10.630.10">
    <property type="entry name" value="Cytochrome P450"/>
    <property type="match status" value="1"/>
</dbReference>
<keyword evidence="4" id="KW-1185">Reference proteome</keyword>
<dbReference type="GO" id="GO:0020037">
    <property type="term" value="F:heme binding"/>
    <property type="evidence" value="ECO:0007669"/>
    <property type="project" value="InterPro"/>
</dbReference>
<evidence type="ECO:0000256" key="2">
    <source>
        <dbReference type="SAM" id="Phobius"/>
    </source>
</evidence>
<feature type="compositionally biased region" description="Polar residues" evidence="1">
    <location>
        <begin position="155"/>
        <end position="167"/>
    </location>
</feature>
<proteinExistence type="predicted"/>
<dbReference type="Proteomes" id="UP001154282">
    <property type="component" value="Unassembled WGS sequence"/>
</dbReference>
<dbReference type="SUPFAM" id="SSF48264">
    <property type="entry name" value="Cytochrome P450"/>
    <property type="match status" value="1"/>
</dbReference>
<dbReference type="PANTHER" id="PTHR47951:SF7">
    <property type="entry name" value="FLAVONOID 3',5'-HYDROXYLASE-LIKE ISOFORM X1"/>
    <property type="match status" value="1"/>
</dbReference>
<comment type="caution">
    <text evidence="3">The sequence shown here is derived from an EMBL/GenBank/DDBJ whole genome shotgun (WGS) entry which is preliminary data.</text>
</comment>
<reference evidence="3" key="1">
    <citation type="submission" date="2022-08" db="EMBL/GenBank/DDBJ databases">
        <authorList>
            <person name="Gutierrez-Valencia J."/>
        </authorList>
    </citation>
    <scope>NUCLEOTIDE SEQUENCE</scope>
</reference>
<organism evidence="3 4">
    <name type="scientific">Linum tenue</name>
    <dbReference type="NCBI Taxonomy" id="586396"/>
    <lineage>
        <taxon>Eukaryota</taxon>
        <taxon>Viridiplantae</taxon>
        <taxon>Streptophyta</taxon>
        <taxon>Embryophyta</taxon>
        <taxon>Tracheophyta</taxon>
        <taxon>Spermatophyta</taxon>
        <taxon>Magnoliopsida</taxon>
        <taxon>eudicotyledons</taxon>
        <taxon>Gunneridae</taxon>
        <taxon>Pentapetalae</taxon>
        <taxon>rosids</taxon>
        <taxon>fabids</taxon>
        <taxon>Malpighiales</taxon>
        <taxon>Linaceae</taxon>
        <taxon>Linum</taxon>
    </lineage>
</organism>
<evidence type="ECO:0000313" key="4">
    <source>
        <dbReference type="Proteomes" id="UP001154282"/>
    </source>
</evidence>
<dbReference type="InterPro" id="IPR001128">
    <property type="entry name" value="Cyt_P450"/>
</dbReference>
<dbReference type="AlphaFoldDB" id="A0AAV0LPP6"/>